<evidence type="ECO:0000256" key="4">
    <source>
        <dbReference type="ARBA" id="ARBA00005026"/>
    </source>
</evidence>
<dbReference type="Gene3D" id="3.20.19.10">
    <property type="entry name" value="Aconitase, domain 4"/>
    <property type="match status" value="1"/>
</dbReference>
<dbReference type="EC" id="4.2.1.3" evidence="14"/>
<evidence type="ECO:0000256" key="8">
    <source>
        <dbReference type="ARBA" id="ARBA00022723"/>
    </source>
</evidence>
<evidence type="ECO:0000313" key="17">
    <source>
        <dbReference type="EMBL" id="MBJ6362796.1"/>
    </source>
</evidence>
<evidence type="ECO:0000256" key="3">
    <source>
        <dbReference type="ARBA" id="ARBA00004717"/>
    </source>
</evidence>
<comment type="pathway">
    <text evidence="3">Carbohydrate metabolism; tricarboxylic acid cycle; isocitrate from oxaloacetate: step 2/2.</text>
</comment>
<dbReference type="FunFam" id="3.30.499.10:FF:000020">
    <property type="entry name" value="Aconitate hydratase A"/>
    <property type="match status" value="1"/>
</dbReference>
<dbReference type="GO" id="GO:0003723">
    <property type="term" value="F:RNA binding"/>
    <property type="evidence" value="ECO:0007669"/>
    <property type="project" value="UniProtKB-KW"/>
</dbReference>
<dbReference type="NCBIfam" id="TIGR01341">
    <property type="entry name" value="aconitase_1"/>
    <property type="match status" value="1"/>
</dbReference>
<dbReference type="PRINTS" id="PR00415">
    <property type="entry name" value="ACONITASE"/>
</dbReference>
<dbReference type="GO" id="GO:0047456">
    <property type="term" value="F:2-methylisocitrate dehydratase activity"/>
    <property type="evidence" value="ECO:0007669"/>
    <property type="project" value="UniProtKB-EC"/>
</dbReference>
<comment type="function">
    <text evidence="14">Catalyzes the isomerization of citrate to isocitrate via cis-aconitate.</text>
</comment>
<evidence type="ECO:0000256" key="10">
    <source>
        <dbReference type="ARBA" id="ARBA00023004"/>
    </source>
</evidence>
<dbReference type="GO" id="GO:0019679">
    <property type="term" value="P:propionate metabolic process, methylcitrate cycle"/>
    <property type="evidence" value="ECO:0007669"/>
    <property type="project" value="UniProtKB-ARBA"/>
</dbReference>
<evidence type="ECO:0000256" key="5">
    <source>
        <dbReference type="ARBA" id="ARBA00007185"/>
    </source>
</evidence>
<comment type="subunit">
    <text evidence="6">Monomer.</text>
</comment>
<keyword evidence="14" id="KW-0004">4Fe-4S</keyword>
<dbReference type="PROSITE" id="PS01244">
    <property type="entry name" value="ACONITASE_2"/>
    <property type="match status" value="1"/>
</dbReference>
<dbReference type="GO" id="GO:0006099">
    <property type="term" value="P:tricarboxylic acid cycle"/>
    <property type="evidence" value="ECO:0007669"/>
    <property type="project" value="UniProtKB-KW"/>
</dbReference>
<evidence type="ECO:0000256" key="9">
    <source>
        <dbReference type="ARBA" id="ARBA00022884"/>
    </source>
</evidence>
<feature type="domain" description="Aconitase/3-isopropylmalate dehydratase large subunit alpha/beta/alpha" evidence="15">
    <location>
        <begin position="75"/>
        <end position="570"/>
    </location>
</feature>
<comment type="cofactor">
    <cofactor evidence="2">
        <name>[4Fe-4S] cluster</name>
        <dbReference type="ChEBI" id="CHEBI:49883"/>
    </cofactor>
</comment>
<dbReference type="InterPro" id="IPR018136">
    <property type="entry name" value="Aconitase_4Fe-4S_BS"/>
</dbReference>
<keyword evidence="9" id="KW-0694">RNA-binding</keyword>
<dbReference type="EMBL" id="JAELUP010000097">
    <property type="protein sequence ID" value="MBJ6362796.1"/>
    <property type="molecule type" value="Genomic_DNA"/>
</dbReference>
<evidence type="ECO:0000256" key="13">
    <source>
        <dbReference type="ARBA" id="ARBA00023501"/>
    </source>
</evidence>
<dbReference type="PROSITE" id="PS00450">
    <property type="entry name" value="ACONITASE_1"/>
    <property type="match status" value="1"/>
</dbReference>
<comment type="caution">
    <text evidence="17">The sequence shown here is derived from an EMBL/GenBank/DDBJ whole genome shotgun (WGS) entry which is preliminary data.</text>
</comment>
<evidence type="ECO:0000256" key="1">
    <source>
        <dbReference type="ARBA" id="ARBA00000118"/>
    </source>
</evidence>
<dbReference type="InterPro" id="IPR006249">
    <property type="entry name" value="Aconitase/IRP2"/>
</dbReference>
<evidence type="ECO:0000256" key="2">
    <source>
        <dbReference type="ARBA" id="ARBA00001966"/>
    </source>
</evidence>
<keyword evidence="18" id="KW-1185">Reference proteome</keyword>
<dbReference type="GO" id="GO:0046872">
    <property type="term" value="F:metal ion binding"/>
    <property type="evidence" value="ECO:0007669"/>
    <property type="project" value="UniProtKB-KW"/>
</dbReference>
<name>A0A934J8U5_9BACL</name>
<comment type="similarity">
    <text evidence="5 14">Belongs to the aconitase/IPM isomerase family.</text>
</comment>
<dbReference type="Gene3D" id="6.10.190.10">
    <property type="match status" value="1"/>
</dbReference>
<evidence type="ECO:0000259" key="16">
    <source>
        <dbReference type="Pfam" id="PF00694"/>
    </source>
</evidence>
<keyword evidence="7" id="KW-0816">Tricarboxylic acid cycle</keyword>
<dbReference type="Pfam" id="PF00330">
    <property type="entry name" value="Aconitase"/>
    <property type="match status" value="1"/>
</dbReference>
<dbReference type="Gene3D" id="3.30.499.10">
    <property type="entry name" value="Aconitase, domain 3"/>
    <property type="match status" value="2"/>
</dbReference>
<feature type="domain" description="Aconitase A/isopropylmalate dehydratase small subunit swivel" evidence="16">
    <location>
        <begin position="700"/>
        <end position="826"/>
    </location>
</feature>
<dbReference type="PANTHER" id="PTHR11670">
    <property type="entry name" value="ACONITASE/IRON-RESPONSIVE ELEMENT FAMILY MEMBER"/>
    <property type="match status" value="1"/>
</dbReference>
<evidence type="ECO:0000259" key="15">
    <source>
        <dbReference type="Pfam" id="PF00330"/>
    </source>
</evidence>
<comment type="catalytic activity">
    <reaction evidence="13 14">
        <text>citrate = D-threo-isocitrate</text>
        <dbReference type="Rhea" id="RHEA:10336"/>
        <dbReference type="ChEBI" id="CHEBI:15562"/>
        <dbReference type="ChEBI" id="CHEBI:16947"/>
        <dbReference type="EC" id="4.2.1.3"/>
    </reaction>
</comment>
<comment type="pathway">
    <text evidence="4">Organic acid metabolism; propanoate degradation.</text>
</comment>
<dbReference type="RefSeq" id="WP_199020340.1">
    <property type="nucleotide sequence ID" value="NZ_JAELUP010000097.1"/>
</dbReference>
<evidence type="ECO:0000256" key="12">
    <source>
        <dbReference type="ARBA" id="ARBA00023239"/>
    </source>
</evidence>
<evidence type="ECO:0000256" key="14">
    <source>
        <dbReference type="RuleBase" id="RU361275"/>
    </source>
</evidence>
<dbReference type="GO" id="GO:0003994">
    <property type="term" value="F:aconitate hydratase activity"/>
    <property type="evidence" value="ECO:0007669"/>
    <property type="project" value="UniProtKB-EC"/>
</dbReference>
<dbReference type="SUPFAM" id="SSF52016">
    <property type="entry name" value="LeuD/IlvD-like"/>
    <property type="match status" value="1"/>
</dbReference>
<keyword evidence="8" id="KW-0479">Metal-binding</keyword>
<dbReference type="SUPFAM" id="SSF53732">
    <property type="entry name" value="Aconitase iron-sulfur domain"/>
    <property type="match status" value="1"/>
</dbReference>
<dbReference type="NCBIfam" id="NF009520">
    <property type="entry name" value="PRK12881.1"/>
    <property type="match status" value="1"/>
</dbReference>
<dbReference type="InterPro" id="IPR044137">
    <property type="entry name" value="AcnA_IRP_Swivel"/>
</dbReference>
<comment type="catalytic activity">
    <reaction evidence="1">
        <text>(2S,3R)-3-hydroxybutane-1,2,3-tricarboxylate = 2-methyl-cis-aconitate + H2O</text>
        <dbReference type="Rhea" id="RHEA:17941"/>
        <dbReference type="ChEBI" id="CHEBI:15377"/>
        <dbReference type="ChEBI" id="CHEBI:57429"/>
        <dbReference type="ChEBI" id="CHEBI:57872"/>
        <dbReference type="EC" id="4.2.1.99"/>
    </reaction>
</comment>
<dbReference type="InterPro" id="IPR015928">
    <property type="entry name" value="Aconitase/3IPM_dehydase_swvl"/>
</dbReference>
<dbReference type="AlphaFoldDB" id="A0A934J8U5"/>
<reference evidence="17" key="1">
    <citation type="submission" date="2020-12" db="EMBL/GenBank/DDBJ databases">
        <authorList>
            <person name="Huq M.A."/>
        </authorList>
    </citation>
    <scope>NUCLEOTIDE SEQUENCE</scope>
    <source>
        <strain evidence="17">MAHUQ-46</strain>
    </source>
</reference>
<dbReference type="NCBIfam" id="NF006757">
    <property type="entry name" value="PRK09277.1"/>
    <property type="match status" value="1"/>
</dbReference>
<dbReference type="Proteomes" id="UP000640274">
    <property type="component" value="Unassembled WGS sequence"/>
</dbReference>
<organism evidence="17 18">
    <name type="scientific">Paenibacillus roseus</name>
    <dbReference type="NCBI Taxonomy" id="2798579"/>
    <lineage>
        <taxon>Bacteria</taxon>
        <taxon>Bacillati</taxon>
        <taxon>Bacillota</taxon>
        <taxon>Bacilli</taxon>
        <taxon>Bacillales</taxon>
        <taxon>Paenibacillaceae</taxon>
        <taxon>Paenibacillus</taxon>
    </lineage>
</organism>
<keyword evidence="11 14" id="KW-0411">Iron-sulfur</keyword>
<protein>
    <recommendedName>
        <fullName evidence="14">Aconitate hydratase</fullName>
        <shortName evidence="14">Aconitase</shortName>
        <ecNumber evidence="14">4.2.1.3</ecNumber>
    </recommendedName>
</protein>
<dbReference type="InterPro" id="IPR015931">
    <property type="entry name" value="Acnase/IPM_dHydase_lsu_aba_1/3"/>
</dbReference>
<proteinExistence type="inferred from homology"/>
<dbReference type="InterPro" id="IPR001030">
    <property type="entry name" value="Acoase/IPM_deHydtase_lsu_aba"/>
</dbReference>
<dbReference type="InterPro" id="IPR036008">
    <property type="entry name" value="Aconitase_4Fe-4S_dom"/>
</dbReference>
<keyword evidence="10 14" id="KW-0408">Iron</keyword>
<dbReference type="Pfam" id="PF00694">
    <property type="entry name" value="Aconitase_C"/>
    <property type="match status" value="1"/>
</dbReference>
<sequence length="903" mass="97859">MSKQNQYSVRTSLDVGGKSYAYYRLDGLEEQGLGNISKLPFSIKVLLEAAVRQFDGRAITADHVKQLTKWADGREDKEIPFIPARIVLQDFTGVPVVVDLAAMRDTVKKAGGDPKQINPLVPVDLVIDHSVMVDAFGTPDALEFNETIEFKRNEERYRFLRWAQTAFDNFRAVPPATGIVHQVNLEYLASVAATKTVDGETVVYPDSLVGTDSHTTMINGLGVVGWGVGGIEAEAGMLGQPLYFVTPEVIGFKLTGSLAEGATATDLALTVTQILRKKGVVGKFVEFFGPGLSNISLADRATVANMAPEYGATVGFFPVDNETLNFLRNTGREEEQIALVEAYYKAQGMFRSDETPDPAFSDVVELDLSSIVPSLAGPKRPQDRVELTSMKESFNDILRTPIDKGGYGLSDNKIEEVVEVKHKDGQLSKMSTGAVVIAAITSCTNTSNPSVMLGAGLVAKKAVERGLVKPAYVKSSLTPGSLVVTEYLKKAGLLESLEALGFHVAGYGCATCIGNSGPLPDEVSQAIADNDMTVAAVLSGNRNFEGRVHAQVKANYLASPPLVVAYALAGTVNIDLSKDPIGYDQSNQPVYLKDIWPTSKEIADAISIAMSPELFRSKYANVFTQNERWNSIPVPKGELYEWDENSTYIANPPFFSNLGSEVDDIADIEGSNVLALLGDSVTTDHISPAGNIKVDSPAGQFLIEHGVAREDFNSYGSRRGNHDVMMRGTFANIRIRNQVAPGTEGGVTKYLPTDEVLSIYDASMKYQAEDKNLVVIAGKEYGTGSSRDWAAKGTFLLGVKAVIAESFERIHRSNLVGMGVLPLQFQPGQSWSSLGINGREVFDIKGLSNDVLPGQEITVTATREDGTTFEFKAIARLDSMVDVDYYRNGGILQTVLRQMIAKM</sequence>
<evidence type="ECO:0000313" key="18">
    <source>
        <dbReference type="Proteomes" id="UP000640274"/>
    </source>
</evidence>
<accession>A0A934J8U5</accession>
<evidence type="ECO:0000256" key="11">
    <source>
        <dbReference type="ARBA" id="ARBA00023014"/>
    </source>
</evidence>
<evidence type="ECO:0000256" key="7">
    <source>
        <dbReference type="ARBA" id="ARBA00022532"/>
    </source>
</evidence>
<keyword evidence="12 14" id="KW-0456">Lyase</keyword>
<gene>
    <name evidence="17" type="primary">acnA</name>
    <name evidence="17" type="ORF">JFN88_16385</name>
</gene>
<dbReference type="FunFam" id="3.20.19.10:FF:000001">
    <property type="entry name" value="Aconitate hydratase"/>
    <property type="match status" value="1"/>
</dbReference>
<dbReference type="InterPro" id="IPR000573">
    <property type="entry name" value="AconitaseA/IPMdHydase_ssu_swvl"/>
</dbReference>
<evidence type="ECO:0000256" key="6">
    <source>
        <dbReference type="ARBA" id="ARBA00011245"/>
    </source>
</evidence>
<dbReference type="FunFam" id="3.30.499.10:FF:000002">
    <property type="entry name" value="Aconitate hydratase"/>
    <property type="match status" value="1"/>
</dbReference>
<dbReference type="GO" id="GO:0051539">
    <property type="term" value="F:4 iron, 4 sulfur cluster binding"/>
    <property type="evidence" value="ECO:0007669"/>
    <property type="project" value="UniProtKB-KW"/>
</dbReference>
<dbReference type="CDD" id="cd01586">
    <property type="entry name" value="AcnA_IRP"/>
    <property type="match status" value="1"/>
</dbReference>
<dbReference type="CDD" id="cd01580">
    <property type="entry name" value="AcnA_IRP_Swivel"/>
    <property type="match status" value="1"/>
</dbReference>